<dbReference type="InterPro" id="IPR009057">
    <property type="entry name" value="Homeodomain-like_sf"/>
</dbReference>
<dbReference type="Gene3D" id="1.10.10.60">
    <property type="entry name" value="Homeodomain-like"/>
    <property type="match status" value="1"/>
</dbReference>
<dbReference type="GO" id="GO:0000976">
    <property type="term" value="F:transcription cis-regulatory region binding"/>
    <property type="evidence" value="ECO:0007669"/>
    <property type="project" value="TreeGrafter"/>
</dbReference>
<dbReference type="InterPro" id="IPR050109">
    <property type="entry name" value="HTH-type_TetR-like_transc_reg"/>
</dbReference>
<proteinExistence type="predicted"/>
<sequence>MQVVTLHIAGGRERRKLETHAALTAAAIQVLGDEGLEALTADRIAEVAGVSRRTLFNYFPRVEDVLTASLEAATVETIDAIVARPADEPLRTSALVVLEAMVDGAAFAQARQLERAAGRSTATRRFLLEFEDRQREALEEGLRRRLGEDADPIYVASLAAASFGALCAVTRLAVSASTDEAEAAELHKVWIRRAMEHLFAGFDEAAAVPARPLTEN</sequence>
<dbReference type="AlphaFoldDB" id="A0A2P2CHU2"/>
<dbReference type="Pfam" id="PF00440">
    <property type="entry name" value="TetR_N"/>
    <property type="match status" value="1"/>
</dbReference>
<dbReference type="PANTHER" id="PTHR30055:SF238">
    <property type="entry name" value="MYCOFACTOCIN BIOSYNTHESIS TRANSCRIPTIONAL REGULATOR MFTR-RELATED"/>
    <property type="match status" value="1"/>
</dbReference>
<evidence type="ECO:0000259" key="4">
    <source>
        <dbReference type="PROSITE" id="PS50977"/>
    </source>
</evidence>
<dbReference type="GO" id="GO:0003700">
    <property type="term" value="F:DNA-binding transcription factor activity"/>
    <property type="evidence" value="ECO:0007669"/>
    <property type="project" value="TreeGrafter"/>
</dbReference>
<gene>
    <name evidence="5" type="ORF">NOCA1250095</name>
</gene>
<dbReference type="EMBL" id="CZKB01000018">
    <property type="protein sequence ID" value="CUR61546.1"/>
    <property type="molecule type" value="Genomic_DNA"/>
</dbReference>
<feature type="domain" description="HTH tetR-type" evidence="4">
    <location>
        <begin position="17"/>
        <end position="77"/>
    </location>
</feature>
<keyword evidence="2" id="KW-0238">DNA-binding</keyword>
<accession>A0A2P2CHU2</accession>
<dbReference type="SUPFAM" id="SSF46689">
    <property type="entry name" value="Homeodomain-like"/>
    <property type="match status" value="1"/>
</dbReference>
<evidence type="ECO:0000256" key="3">
    <source>
        <dbReference type="ARBA" id="ARBA00023163"/>
    </source>
</evidence>
<evidence type="ECO:0000256" key="2">
    <source>
        <dbReference type="ARBA" id="ARBA00023125"/>
    </source>
</evidence>
<dbReference type="Gene3D" id="1.10.357.10">
    <property type="entry name" value="Tetracycline Repressor, domain 2"/>
    <property type="match status" value="1"/>
</dbReference>
<keyword evidence="1" id="KW-0805">Transcription regulation</keyword>
<reference evidence="5" key="1">
    <citation type="submission" date="2015-08" db="EMBL/GenBank/DDBJ databases">
        <authorList>
            <person name="Babu N.S."/>
            <person name="Beckwith C.J."/>
            <person name="Beseler K.G."/>
            <person name="Brison A."/>
            <person name="Carone J.V."/>
            <person name="Caskin T.P."/>
            <person name="Diamond M."/>
            <person name="Durham M.E."/>
            <person name="Foxe J.M."/>
            <person name="Go M."/>
            <person name="Henderson B.A."/>
            <person name="Jones I.B."/>
            <person name="McGettigan J.A."/>
            <person name="Micheletti S.J."/>
            <person name="Nasrallah M.E."/>
            <person name="Ortiz D."/>
            <person name="Piller C.R."/>
            <person name="Privatt S.R."/>
            <person name="Schneider S.L."/>
            <person name="Sharp S."/>
            <person name="Smith T.C."/>
            <person name="Stanton J.D."/>
            <person name="Ullery H.E."/>
            <person name="Wilson R.J."/>
            <person name="Serrano M.G."/>
            <person name="Buck G."/>
            <person name="Lee V."/>
            <person name="Wang Y."/>
            <person name="Carvalho R."/>
            <person name="Voegtly L."/>
            <person name="Shi R."/>
            <person name="Duckworth R."/>
            <person name="Johnson A."/>
            <person name="Loviza R."/>
            <person name="Walstead R."/>
            <person name="Shah Z."/>
            <person name="Kiflezghi M."/>
            <person name="Wade K."/>
            <person name="Ball S.L."/>
            <person name="Bradley K.W."/>
            <person name="Asai D.J."/>
            <person name="Bowman C.A."/>
            <person name="Russell D.A."/>
            <person name="Pope W.H."/>
            <person name="Jacobs-Sera D."/>
            <person name="Hendrix R.W."/>
            <person name="Hatfull G.F."/>
        </authorList>
    </citation>
    <scope>NUCLEOTIDE SEQUENCE</scope>
</reference>
<organism evidence="5">
    <name type="scientific">metagenome</name>
    <dbReference type="NCBI Taxonomy" id="256318"/>
    <lineage>
        <taxon>unclassified sequences</taxon>
        <taxon>metagenomes</taxon>
    </lineage>
</organism>
<dbReference type="PROSITE" id="PS50977">
    <property type="entry name" value="HTH_TETR_2"/>
    <property type="match status" value="1"/>
</dbReference>
<dbReference type="PRINTS" id="PR00455">
    <property type="entry name" value="HTHTETR"/>
</dbReference>
<dbReference type="InterPro" id="IPR001647">
    <property type="entry name" value="HTH_TetR"/>
</dbReference>
<keyword evidence="3" id="KW-0804">Transcription</keyword>
<evidence type="ECO:0000256" key="1">
    <source>
        <dbReference type="ARBA" id="ARBA00023015"/>
    </source>
</evidence>
<evidence type="ECO:0000313" key="5">
    <source>
        <dbReference type="EMBL" id="CUR61546.1"/>
    </source>
</evidence>
<dbReference type="PANTHER" id="PTHR30055">
    <property type="entry name" value="HTH-TYPE TRANSCRIPTIONAL REGULATOR RUTR"/>
    <property type="match status" value="1"/>
</dbReference>
<name>A0A2P2CHU2_9ZZZZ</name>
<protein>
    <recommendedName>
        <fullName evidence="4">HTH tetR-type domain-containing protein</fullName>
    </recommendedName>
</protein>